<reference evidence="3" key="1">
    <citation type="submission" date="2023-07" db="EMBL/GenBank/DDBJ databases">
        <title>30 novel species of actinomycetes from the DSMZ collection.</title>
        <authorList>
            <person name="Nouioui I."/>
        </authorList>
    </citation>
    <scope>NUCLEOTIDE SEQUENCE [LARGE SCALE GENOMIC DNA]</scope>
    <source>
        <strain evidence="3">DSM 44917</strain>
    </source>
</reference>
<dbReference type="InterPro" id="IPR025248">
    <property type="entry name" value="DUF4007"/>
</dbReference>
<gene>
    <name evidence="2" type="ORF">RM780_09650</name>
</gene>
<evidence type="ECO:0000313" key="3">
    <source>
        <dbReference type="Proteomes" id="UP001183388"/>
    </source>
</evidence>
<dbReference type="Proteomes" id="UP001183388">
    <property type="component" value="Unassembled WGS sequence"/>
</dbReference>
<name>A0ABU2L702_9ACTN</name>
<keyword evidence="3" id="KW-1185">Reference proteome</keyword>
<feature type="domain" description="DUF4007" evidence="1">
    <location>
        <begin position="13"/>
        <end position="320"/>
    </location>
</feature>
<comment type="caution">
    <text evidence="2">The sequence shown here is derived from an EMBL/GenBank/DDBJ whole genome shotgun (WGS) entry which is preliminary data.</text>
</comment>
<evidence type="ECO:0000259" key="1">
    <source>
        <dbReference type="Pfam" id="PF13182"/>
    </source>
</evidence>
<dbReference type="EMBL" id="JAVREN010000010">
    <property type="protein sequence ID" value="MDT0307226.1"/>
    <property type="molecule type" value="Genomic_DNA"/>
</dbReference>
<dbReference type="RefSeq" id="WP_311630168.1">
    <property type="nucleotide sequence ID" value="NZ_JAVREN010000010.1"/>
</dbReference>
<organism evidence="2 3">
    <name type="scientific">Streptomyces boetiae</name>
    <dbReference type="NCBI Taxonomy" id="3075541"/>
    <lineage>
        <taxon>Bacteria</taxon>
        <taxon>Bacillati</taxon>
        <taxon>Actinomycetota</taxon>
        <taxon>Actinomycetes</taxon>
        <taxon>Kitasatosporales</taxon>
        <taxon>Streptomycetaceae</taxon>
        <taxon>Streptomyces</taxon>
    </lineage>
</organism>
<evidence type="ECO:0000313" key="2">
    <source>
        <dbReference type="EMBL" id="MDT0307226.1"/>
    </source>
</evidence>
<sequence length="330" mass="35918">MPEPPLSGCVPAFGRHGSYPIRLGWLAKVYSALREDPLAFSRPQAPVVLGVGASMVRAMRFWSRAAGLIRDGKRTAAGRPAILTRRGTWLLDDEHGADPYLDDPATLWLLHWWLLSARPCHLPTARFLFGHWWKSRFTRADLRAAVQRAARLSGWREPSPRLVGRDITALTARYAAPRPPVPAAALEELLTSPFRQLGLLAADPSATGQDRAPGEHLILHRHRGNTAPRAILACACLEYAHTAATQQHGSITLGRLLTDPAGPGRLLLADRAALRAALTWAAEEPLAGRIALTESAAADDLLTFTAPPLPLAGHLLAHRYHRPDGPGDPR</sequence>
<dbReference type="Pfam" id="PF13182">
    <property type="entry name" value="DUF4007"/>
    <property type="match status" value="1"/>
</dbReference>
<protein>
    <submittedName>
        <fullName evidence="2">DUF4007 family protein</fullName>
    </submittedName>
</protein>
<proteinExistence type="predicted"/>
<accession>A0ABU2L702</accession>